<dbReference type="InterPro" id="IPR045055">
    <property type="entry name" value="DNA2/NAM7-like"/>
</dbReference>
<dbReference type="PANTHER" id="PTHR10887">
    <property type="entry name" value="DNA2/NAM7 HELICASE FAMILY"/>
    <property type="match status" value="1"/>
</dbReference>
<evidence type="ECO:0000313" key="3">
    <source>
        <dbReference type="Proteomes" id="UP000015105"/>
    </source>
</evidence>
<feature type="domain" description="DNA2/NAM7 helicase-like C-terminal" evidence="1">
    <location>
        <begin position="81"/>
        <end position="136"/>
    </location>
</feature>
<dbReference type="Gramene" id="AET2Gv20879100.7">
    <property type="protein sequence ID" value="AET2Gv20879100.7"/>
    <property type="gene ID" value="AET2Gv20879100"/>
</dbReference>
<dbReference type="InterPro" id="IPR041679">
    <property type="entry name" value="DNA2/NAM7-like_C"/>
</dbReference>
<dbReference type="Gene3D" id="3.40.50.300">
    <property type="entry name" value="P-loop containing nucleotide triphosphate hydrolases"/>
    <property type="match status" value="2"/>
</dbReference>
<reference evidence="3" key="2">
    <citation type="journal article" date="2017" name="Nat. Plants">
        <title>The Aegilops tauschii genome reveals multiple impacts of transposons.</title>
        <authorList>
            <person name="Zhao G."/>
            <person name="Zou C."/>
            <person name="Li K."/>
            <person name="Wang K."/>
            <person name="Li T."/>
            <person name="Gao L."/>
            <person name="Zhang X."/>
            <person name="Wang H."/>
            <person name="Yang Z."/>
            <person name="Liu X."/>
            <person name="Jiang W."/>
            <person name="Mao L."/>
            <person name="Kong X."/>
            <person name="Jiao Y."/>
            <person name="Jia J."/>
        </authorList>
    </citation>
    <scope>NUCLEOTIDE SEQUENCE [LARGE SCALE GENOMIC DNA]</scope>
    <source>
        <strain evidence="3">cv. AL8/78</strain>
    </source>
</reference>
<dbReference type="AlphaFoldDB" id="A0A453CKW4"/>
<organism evidence="2 3">
    <name type="scientific">Aegilops tauschii subsp. strangulata</name>
    <name type="common">Goatgrass</name>
    <dbReference type="NCBI Taxonomy" id="200361"/>
    <lineage>
        <taxon>Eukaryota</taxon>
        <taxon>Viridiplantae</taxon>
        <taxon>Streptophyta</taxon>
        <taxon>Embryophyta</taxon>
        <taxon>Tracheophyta</taxon>
        <taxon>Spermatophyta</taxon>
        <taxon>Magnoliopsida</taxon>
        <taxon>Liliopsida</taxon>
        <taxon>Poales</taxon>
        <taxon>Poaceae</taxon>
        <taxon>BOP clade</taxon>
        <taxon>Pooideae</taxon>
        <taxon>Triticodae</taxon>
        <taxon>Triticeae</taxon>
        <taxon>Triticinae</taxon>
        <taxon>Aegilops</taxon>
    </lineage>
</organism>
<dbReference type="Proteomes" id="UP000015105">
    <property type="component" value="Chromosome 2D"/>
</dbReference>
<dbReference type="SUPFAM" id="SSF52540">
    <property type="entry name" value="P-loop containing nucleoside triphosphate hydrolases"/>
    <property type="match status" value="1"/>
</dbReference>
<dbReference type="Pfam" id="PF13087">
    <property type="entry name" value="AAA_12"/>
    <property type="match status" value="1"/>
</dbReference>
<reference evidence="2" key="5">
    <citation type="journal article" date="2021" name="G3 (Bethesda)">
        <title>Aegilops tauschii genome assembly Aet v5.0 features greater sequence contiguity and improved annotation.</title>
        <authorList>
            <person name="Wang L."/>
            <person name="Zhu T."/>
            <person name="Rodriguez J.C."/>
            <person name="Deal K.R."/>
            <person name="Dubcovsky J."/>
            <person name="McGuire P.E."/>
            <person name="Lux T."/>
            <person name="Spannagl M."/>
            <person name="Mayer K.F.X."/>
            <person name="Baldrich P."/>
            <person name="Meyers B.C."/>
            <person name="Huo N."/>
            <person name="Gu Y.Q."/>
            <person name="Zhou H."/>
            <person name="Devos K.M."/>
            <person name="Bennetzen J.L."/>
            <person name="Unver T."/>
            <person name="Budak H."/>
            <person name="Gulick P.J."/>
            <person name="Galiba G."/>
            <person name="Kalapos B."/>
            <person name="Nelson D.R."/>
            <person name="Li P."/>
            <person name="You F.M."/>
            <person name="Luo M.C."/>
            <person name="Dvorak J."/>
        </authorList>
    </citation>
    <scope>NUCLEOTIDE SEQUENCE [LARGE SCALE GENOMIC DNA]</scope>
    <source>
        <strain evidence="2">cv. AL8/78</strain>
    </source>
</reference>
<reference evidence="3" key="1">
    <citation type="journal article" date="2014" name="Science">
        <title>Ancient hybridizations among the ancestral genomes of bread wheat.</title>
        <authorList>
            <consortium name="International Wheat Genome Sequencing Consortium,"/>
            <person name="Marcussen T."/>
            <person name="Sandve S.R."/>
            <person name="Heier L."/>
            <person name="Spannagl M."/>
            <person name="Pfeifer M."/>
            <person name="Jakobsen K.S."/>
            <person name="Wulff B.B."/>
            <person name="Steuernagel B."/>
            <person name="Mayer K.F."/>
            <person name="Olsen O.A."/>
        </authorList>
    </citation>
    <scope>NUCLEOTIDE SEQUENCE [LARGE SCALE GENOMIC DNA]</scope>
    <source>
        <strain evidence="3">cv. AL8/78</strain>
    </source>
</reference>
<accession>A0A453CKW4</accession>
<reference evidence="2" key="3">
    <citation type="journal article" date="2017" name="Nature">
        <title>Genome sequence of the progenitor of the wheat D genome Aegilops tauschii.</title>
        <authorList>
            <person name="Luo M.C."/>
            <person name="Gu Y.Q."/>
            <person name="Puiu D."/>
            <person name="Wang H."/>
            <person name="Twardziok S.O."/>
            <person name="Deal K.R."/>
            <person name="Huo N."/>
            <person name="Zhu T."/>
            <person name="Wang L."/>
            <person name="Wang Y."/>
            <person name="McGuire P.E."/>
            <person name="Liu S."/>
            <person name="Long H."/>
            <person name="Ramasamy R.K."/>
            <person name="Rodriguez J.C."/>
            <person name="Van S.L."/>
            <person name="Yuan L."/>
            <person name="Wang Z."/>
            <person name="Xia Z."/>
            <person name="Xiao L."/>
            <person name="Anderson O.D."/>
            <person name="Ouyang S."/>
            <person name="Liang Y."/>
            <person name="Zimin A.V."/>
            <person name="Pertea G."/>
            <person name="Qi P."/>
            <person name="Bennetzen J.L."/>
            <person name="Dai X."/>
            <person name="Dawson M.W."/>
            <person name="Muller H.G."/>
            <person name="Kugler K."/>
            <person name="Rivarola-Duarte L."/>
            <person name="Spannagl M."/>
            <person name="Mayer K.F.X."/>
            <person name="Lu F.H."/>
            <person name="Bevan M.W."/>
            <person name="Leroy P."/>
            <person name="Li P."/>
            <person name="You F.M."/>
            <person name="Sun Q."/>
            <person name="Liu Z."/>
            <person name="Lyons E."/>
            <person name="Wicker T."/>
            <person name="Salzberg S.L."/>
            <person name="Devos K.M."/>
            <person name="Dvorak J."/>
        </authorList>
    </citation>
    <scope>NUCLEOTIDE SEQUENCE [LARGE SCALE GENOMIC DNA]</scope>
    <source>
        <strain evidence="2">cv. AL8/78</strain>
    </source>
</reference>
<name>A0A453CKW4_AEGTS</name>
<evidence type="ECO:0000259" key="1">
    <source>
        <dbReference type="Pfam" id="PF13087"/>
    </source>
</evidence>
<reference evidence="2" key="4">
    <citation type="submission" date="2019-03" db="UniProtKB">
        <authorList>
            <consortium name="EnsemblPlants"/>
        </authorList>
    </citation>
    <scope>IDENTIFICATION</scope>
</reference>
<dbReference type="InterPro" id="IPR027417">
    <property type="entry name" value="P-loop_NTPase"/>
</dbReference>
<dbReference type="InterPro" id="IPR047187">
    <property type="entry name" value="SF1_C_Upf1"/>
</dbReference>
<proteinExistence type="predicted"/>
<keyword evidence="3" id="KW-1185">Reference proteome</keyword>
<dbReference type="EnsemblPlants" id="AET2Gv20879100.7">
    <property type="protein sequence ID" value="AET2Gv20879100.7"/>
    <property type="gene ID" value="AET2Gv20879100"/>
</dbReference>
<protein>
    <recommendedName>
        <fullName evidence="1">DNA2/NAM7 helicase-like C-terminal domain-containing protein</fullName>
    </recommendedName>
</protein>
<sequence length="157" mass="17639">YRMHPKISKFPLVTFYDGKISDGPNVTSESYEKRFLASKIFGSYSFINVDGGHETTEKHGRSLRNTIEAAAVSRIVQRLFKVKVKSVDGFQRAEEDVIIISTVRSNKAGSVGFLTNMQRTNVALTRAKHCLWIVGNGTTLSNSKSVWQKIVKDARDR</sequence>
<evidence type="ECO:0000313" key="2">
    <source>
        <dbReference type="EnsemblPlants" id="AET2Gv20879100.7"/>
    </source>
</evidence>
<dbReference type="CDD" id="cd18808">
    <property type="entry name" value="SF1_C_Upf1"/>
    <property type="match status" value="1"/>
</dbReference>
<dbReference type="PANTHER" id="PTHR10887:SF461">
    <property type="entry name" value="OS04G0582000 PROTEIN"/>
    <property type="match status" value="1"/>
</dbReference>